<feature type="active site" description="Charge relay system" evidence="7">
    <location>
        <position position="298"/>
    </location>
</feature>
<dbReference type="SUPFAM" id="SSF49785">
    <property type="entry name" value="Galactose-binding domain-like"/>
    <property type="match status" value="1"/>
</dbReference>
<name>A0A7S1B4G1_9STRA</name>
<feature type="compositionally biased region" description="Polar residues" evidence="8">
    <location>
        <begin position="777"/>
        <end position="788"/>
    </location>
</feature>
<dbReference type="EC" id="3.4.21.62" evidence="6"/>
<dbReference type="Gene3D" id="3.40.50.200">
    <property type="entry name" value="Peptidase S8/S53 domain"/>
    <property type="match status" value="1"/>
</dbReference>
<keyword evidence="3 7" id="KW-0378">Hydrolase</keyword>
<evidence type="ECO:0000259" key="10">
    <source>
        <dbReference type="Pfam" id="PF00082"/>
    </source>
</evidence>
<dbReference type="InterPro" id="IPR022398">
    <property type="entry name" value="Peptidase_S8_His-AS"/>
</dbReference>
<dbReference type="PRINTS" id="PR00723">
    <property type="entry name" value="SUBTILISIN"/>
</dbReference>
<feature type="domain" description="Peptidase S8/S53" evidence="10">
    <location>
        <begin position="290"/>
        <end position="578"/>
    </location>
</feature>
<feature type="compositionally biased region" description="Polar residues" evidence="8">
    <location>
        <begin position="738"/>
        <end position="748"/>
    </location>
</feature>
<dbReference type="Gene3D" id="2.60.120.380">
    <property type="match status" value="1"/>
</dbReference>
<proteinExistence type="inferred from homology"/>
<dbReference type="InterPro" id="IPR051048">
    <property type="entry name" value="Peptidase_S8/S53_subtilisin"/>
</dbReference>
<dbReference type="InterPro" id="IPR036852">
    <property type="entry name" value="Peptidase_S8/S53_dom_sf"/>
</dbReference>
<evidence type="ECO:0000256" key="5">
    <source>
        <dbReference type="ARBA" id="ARBA00023529"/>
    </source>
</evidence>
<dbReference type="PROSITE" id="PS00138">
    <property type="entry name" value="SUBTILASE_SER"/>
    <property type="match status" value="1"/>
</dbReference>
<keyword evidence="2 7" id="KW-0645">Protease</keyword>
<sequence length="1037" mass="112167">MVRVSLLLSVLLWVPCVDATSSLSFSAVKNVLSTEATNEEPVDKLVLFDVVPPVTSADFDASVSAQWSKNKKRDEDAPYVLCDHSPGSGEDRRRRSAAVCDLPGSGGVVYNGDAASCFVHSLGFDVAKSCLKQADVTVTPVTPRMKMPAHTISGSLRSVQRRYLASLCAAHSDVATIERWTAIIVKKLTKTWNSEGECPSEVALASRYVVETAPDGVFLAPIGDDETPLQRGCVVSLLESLAGHAFVCGVEHAPGVKTMNRNARWIVQGAVQNGKNGYVHPLYAAGIRGEGQVAQVSDTGVSVSSCYFYDKKGEVPRDTTKTVQSSRRKVVQYYAARDDFDSDGHGTHCAGTIVGSLCQGFGCKSTTNAEGVAPAAQVAVYDISSMFDKFLYPEESTQMFPTGIAAGAYVHSASWGALSGNHYKTRDRDWDGFMWENQDYLAVVAAGNGGEDDTVGSVVNVGKNSLVVGASNNVATGKGENYLADFSGRGPTEDGRIKPDICAPGTNVESARNSKLRTCANRKLSGTSMATPGVAGAALLVRQYFMDGFYPSGEKTARDKFTPSQALIRAVILNSGQTLLGVDNSRNTKSVPYDMHQGFGRLSLVDSLKLQGRSTANIYVEDRVLMTNDSEPKEYTFDTGTCDVDYFSATLVWTDVPNGSTSCATCLVNRLQLTVENAGTITHPNGLTEPDVKNNVQRVRLPSAPGQTLRVKVSVANLAETTQPFALVVSGCFDVRTASPTDQPTDSPTFEFRPSSRPSHSRPPSTAPTHAPVAPSMQPSSVRTSGTLTIPLTSADGNWKMGKGNMFDILPKKTITLVDMDVHKYLASTKTLEIWSRRGSWRDAPYDRSKWTLLGQPVISGGGIKTYTSINNPDWLNLRLEAGQVYGLYIRYADDSSGLLTPQTRGKLGSVYAENQDVRVMTGSMPLTAFGDPMENTGFDWQGRLKYTICLDCASASPSEAPAESPDPGPPPKNCKEKKSAKFYYKTKKNGKITTKDCKWLRKLKEEASREKVCKKTQWKAGFSPARVVCRKTCKMC</sequence>
<dbReference type="EMBL" id="HBFR01002374">
    <property type="protein sequence ID" value="CAD8874367.1"/>
    <property type="molecule type" value="Transcribed_RNA"/>
</dbReference>
<dbReference type="PROSITE" id="PS00137">
    <property type="entry name" value="SUBTILASE_HIS"/>
    <property type="match status" value="1"/>
</dbReference>
<feature type="signal peptide" evidence="9">
    <location>
        <begin position="1"/>
        <end position="19"/>
    </location>
</feature>
<evidence type="ECO:0000256" key="2">
    <source>
        <dbReference type="ARBA" id="ARBA00022670"/>
    </source>
</evidence>
<feature type="active site" description="Charge relay system" evidence="7">
    <location>
        <position position="345"/>
    </location>
</feature>
<dbReference type="SUPFAM" id="SSF52743">
    <property type="entry name" value="Subtilisin-like"/>
    <property type="match status" value="1"/>
</dbReference>
<evidence type="ECO:0000256" key="1">
    <source>
        <dbReference type="ARBA" id="ARBA00011073"/>
    </source>
</evidence>
<feature type="compositionally biased region" description="Low complexity" evidence="8">
    <location>
        <begin position="753"/>
        <end position="770"/>
    </location>
</feature>
<evidence type="ECO:0000256" key="9">
    <source>
        <dbReference type="SAM" id="SignalP"/>
    </source>
</evidence>
<evidence type="ECO:0000313" key="11">
    <source>
        <dbReference type="EMBL" id="CAD8874367.1"/>
    </source>
</evidence>
<dbReference type="InterPro" id="IPR015500">
    <property type="entry name" value="Peptidase_S8_subtilisin-rel"/>
</dbReference>
<dbReference type="InterPro" id="IPR008979">
    <property type="entry name" value="Galactose-bd-like_sf"/>
</dbReference>
<comment type="catalytic activity">
    <reaction evidence="5">
        <text>Hydrolysis of proteins with broad specificity for peptide bonds, and a preference for a large uncharged residue in P1. Hydrolyzes peptide amides.</text>
        <dbReference type="EC" id="3.4.21.62"/>
    </reaction>
</comment>
<dbReference type="PROSITE" id="PS51892">
    <property type="entry name" value="SUBTILASE"/>
    <property type="match status" value="1"/>
</dbReference>
<keyword evidence="4 7" id="KW-0720">Serine protease</keyword>
<protein>
    <recommendedName>
        <fullName evidence="6">subtilisin</fullName>
        <ecNumber evidence="6">3.4.21.62</ecNumber>
    </recommendedName>
</protein>
<evidence type="ECO:0000256" key="8">
    <source>
        <dbReference type="SAM" id="MobiDB-lite"/>
    </source>
</evidence>
<dbReference type="InterPro" id="IPR000209">
    <property type="entry name" value="Peptidase_S8/S53_dom"/>
</dbReference>
<evidence type="ECO:0000256" key="4">
    <source>
        <dbReference type="ARBA" id="ARBA00022825"/>
    </source>
</evidence>
<dbReference type="GO" id="GO:0006508">
    <property type="term" value="P:proteolysis"/>
    <property type="evidence" value="ECO:0007669"/>
    <property type="project" value="UniProtKB-KW"/>
</dbReference>
<accession>A0A7S1B4G1</accession>
<comment type="similarity">
    <text evidence="1 7">Belongs to the peptidase S8 family.</text>
</comment>
<dbReference type="Pfam" id="PF00082">
    <property type="entry name" value="Peptidase_S8"/>
    <property type="match status" value="1"/>
</dbReference>
<evidence type="ECO:0000256" key="3">
    <source>
        <dbReference type="ARBA" id="ARBA00022801"/>
    </source>
</evidence>
<evidence type="ECO:0000256" key="6">
    <source>
        <dbReference type="ARBA" id="ARBA00023619"/>
    </source>
</evidence>
<dbReference type="GO" id="GO:0004252">
    <property type="term" value="F:serine-type endopeptidase activity"/>
    <property type="evidence" value="ECO:0007669"/>
    <property type="project" value="UniProtKB-UniRule"/>
</dbReference>
<keyword evidence="9" id="KW-0732">Signal</keyword>
<dbReference type="AlphaFoldDB" id="A0A7S1B4G1"/>
<dbReference type="InterPro" id="IPR023828">
    <property type="entry name" value="Peptidase_S8_Ser-AS"/>
</dbReference>
<dbReference type="PANTHER" id="PTHR43399:SF4">
    <property type="entry name" value="CELL WALL-ASSOCIATED PROTEASE"/>
    <property type="match status" value="1"/>
</dbReference>
<dbReference type="CDD" id="cd04842">
    <property type="entry name" value="Peptidases_S8_Kp43_protease"/>
    <property type="match status" value="1"/>
</dbReference>
<dbReference type="InterPro" id="IPR034058">
    <property type="entry name" value="TagA/B/C/D_pept_dom"/>
</dbReference>
<feature type="active site" description="Charge relay system" evidence="7">
    <location>
        <position position="528"/>
    </location>
</feature>
<feature type="region of interest" description="Disordered" evidence="8">
    <location>
        <begin position="738"/>
        <end position="788"/>
    </location>
</feature>
<organism evidence="11">
    <name type="scientific">Corethron hystrix</name>
    <dbReference type="NCBI Taxonomy" id="216773"/>
    <lineage>
        <taxon>Eukaryota</taxon>
        <taxon>Sar</taxon>
        <taxon>Stramenopiles</taxon>
        <taxon>Ochrophyta</taxon>
        <taxon>Bacillariophyta</taxon>
        <taxon>Coscinodiscophyceae</taxon>
        <taxon>Corethrophycidae</taxon>
        <taxon>Corethrales</taxon>
        <taxon>Corethraceae</taxon>
        <taxon>Corethron</taxon>
    </lineage>
</organism>
<reference evidence="11" key="1">
    <citation type="submission" date="2021-01" db="EMBL/GenBank/DDBJ databases">
        <authorList>
            <person name="Corre E."/>
            <person name="Pelletier E."/>
            <person name="Niang G."/>
            <person name="Scheremetjew M."/>
            <person name="Finn R."/>
            <person name="Kale V."/>
            <person name="Holt S."/>
            <person name="Cochrane G."/>
            <person name="Meng A."/>
            <person name="Brown T."/>
            <person name="Cohen L."/>
        </authorList>
    </citation>
    <scope>NUCLEOTIDE SEQUENCE</scope>
    <source>
        <strain evidence="11">308</strain>
    </source>
</reference>
<evidence type="ECO:0000256" key="7">
    <source>
        <dbReference type="PROSITE-ProRule" id="PRU01240"/>
    </source>
</evidence>
<dbReference type="PANTHER" id="PTHR43399">
    <property type="entry name" value="SUBTILISIN-RELATED"/>
    <property type="match status" value="1"/>
</dbReference>
<gene>
    <name evidence="11" type="ORF">CHYS00102_LOCUS1542</name>
</gene>
<feature type="chain" id="PRO_5031303859" description="subtilisin" evidence="9">
    <location>
        <begin position="20"/>
        <end position="1037"/>
    </location>
</feature>